<proteinExistence type="inferred from homology"/>
<evidence type="ECO:0008006" key="7">
    <source>
        <dbReference type="Google" id="ProtNLM"/>
    </source>
</evidence>
<name>A0A1Y1UYA6_9FUNG</name>
<dbReference type="STRING" id="1754191.A0A1Y1UYA6"/>
<reference evidence="5 6" key="1">
    <citation type="submission" date="2016-08" db="EMBL/GenBank/DDBJ databases">
        <title>Genomes of anaerobic fungi encode conserved fungal cellulosomes for biomass hydrolysis.</title>
        <authorList>
            <consortium name="DOE Joint Genome Institute"/>
            <person name="Haitjema C.H."/>
            <person name="Gilmore S.P."/>
            <person name="Henske J.K."/>
            <person name="Solomon K.V."/>
            <person name="De Groot R."/>
            <person name="Kuo A."/>
            <person name="Mondo S.J."/>
            <person name="Salamov A.A."/>
            <person name="Labutti K."/>
            <person name="Zhao Z."/>
            <person name="Chiniquy J."/>
            <person name="Barry K."/>
            <person name="Brewer H.M."/>
            <person name="Purvine S.O."/>
            <person name="Wright A.T."/>
            <person name="Boxma B."/>
            <person name="Van Alen T."/>
            <person name="Hackstein J.H."/>
            <person name="Baker S.E."/>
            <person name="Grigoriev I.V."/>
            <person name="O'Malley M.A."/>
        </authorList>
    </citation>
    <scope>NUCLEOTIDE SEQUENCE [LARGE SCALE GENOMIC DNA]</scope>
    <source>
        <strain evidence="6">finn</strain>
    </source>
</reference>
<evidence type="ECO:0000256" key="3">
    <source>
        <dbReference type="ARBA" id="ARBA00023242"/>
    </source>
</evidence>
<feature type="coiled-coil region" evidence="4">
    <location>
        <begin position="517"/>
        <end position="551"/>
    </location>
</feature>
<feature type="coiled-coil region" evidence="4">
    <location>
        <begin position="131"/>
        <end position="168"/>
    </location>
</feature>
<dbReference type="Proteomes" id="UP000193719">
    <property type="component" value="Unassembled WGS sequence"/>
</dbReference>
<keyword evidence="6" id="KW-1185">Reference proteome</keyword>
<sequence length="578" mass="67070">MNNEKIEDIPDDILTTSSLLTMDLKQINRTLYIDNKNIKQTTQDEKAKMDKLNLELKNLDYERLHLKKEIEECSQLKTTYQDIDMIPLEEFLIVAPEELKNSDNPHRQMINRLSFEFEERKRLSKTETELIESKKKKNEKLLKQKEKLKQINNQLEQFIKNSSTLQDDLKLSHTNVRKQNEISLLLPEPLFILYKQAMGYQEAFDNKITTEILGDPSTISSFIQKKRNKHGNENTDSFISPISSVHSSPLLSSKKKHSRYNSTSNTAEISSKKVNSLYRIFPLKIQIKFKDIDIIFSYLPELNIITVVPVVQKEFKSVSSLSFLSCLYKGDTGETSPNPANAFLYNNKNDKKPFVFQPDKEYGYAYSWAQIICGLDFVPTLHYQKNVFNNAEFDYTQKLMNYPCFAEVVDLIYGRINSLNDLEDQIKKLSGGKFIVETQINIKELPVKLMYLKMNDYNNFDAVISINKELSIRADINIPNSYPDSIISFKLLKYNIKLSNDDSSEKIENSINDDDSMMEVDEENDNITIQLKNIENKINNMNEISKFLENENKGNIKPGKLISYQLLFLMNELSSNLL</sequence>
<dbReference type="PANTHER" id="PTHR13375">
    <property type="entry name" value="FMS INTERACTING PROTEIN"/>
    <property type="match status" value="1"/>
</dbReference>
<dbReference type="PANTHER" id="PTHR13375:SF3">
    <property type="entry name" value="THO COMPLEX SUBUNIT 5 HOMOLOG"/>
    <property type="match status" value="1"/>
</dbReference>
<comment type="caution">
    <text evidence="5">The sequence shown here is derived from an EMBL/GenBank/DDBJ whole genome shotgun (WGS) entry which is preliminary data.</text>
</comment>
<keyword evidence="3" id="KW-0539">Nucleus</keyword>
<reference evidence="5 6" key="2">
    <citation type="submission" date="2016-08" db="EMBL/GenBank/DDBJ databases">
        <title>Pervasive Adenine N6-methylation of Active Genes in Fungi.</title>
        <authorList>
            <consortium name="DOE Joint Genome Institute"/>
            <person name="Mondo S.J."/>
            <person name="Dannebaum R.O."/>
            <person name="Kuo R.C."/>
            <person name="Labutti K."/>
            <person name="Haridas S."/>
            <person name="Kuo A."/>
            <person name="Salamov A."/>
            <person name="Ahrendt S.R."/>
            <person name="Lipzen A."/>
            <person name="Sullivan W."/>
            <person name="Andreopoulos W.B."/>
            <person name="Clum A."/>
            <person name="Lindquist E."/>
            <person name="Daum C."/>
            <person name="Ramamoorthy G.K."/>
            <person name="Gryganskyi A."/>
            <person name="Culley D."/>
            <person name="Magnuson J.K."/>
            <person name="James T.Y."/>
            <person name="O'Malley M.A."/>
            <person name="Stajich J.E."/>
            <person name="Spatafora J.W."/>
            <person name="Visel A."/>
            <person name="Grigoriev I.V."/>
        </authorList>
    </citation>
    <scope>NUCLEOTIDE SEQUENCE [LARGE SCALE GENOMIC DNA]</scope>
    <source>
        <strain evidence="6">finn</strain>
    </source>
</reference>
<evidence type="ECO:0000256" key="2">
    <source>
        <dbReference type="ARBA" id="ARBA00008044"/>
    </source>
</evidence>
<keyword evidence="4" id="KW-0175">Coiled coil</keyword>
<evidence type="ECO:0000256" key="4">
    <source>
        <dbReference type="SAM" id="Coils"/>
    </source>
</evidence>
<evidence type="ECO:0000313" key="5">
    <source>
        <dbReference type="EMBL" id="ORX43404.1"/>
    </source>
</evidence>
<dbReference type="GO" id="GO:0003729">
    <property type="term" value="F:mRNA binding"/>
    <property type="evidence" value="ECO:0007669"/>
    <property type="project" value="TreeGrafter"/>
</dbReference>
<feature type="coiled-coil region" evidence="4">
    <location>
        <begin position="35"/>
        <end position="69"/>
    </location>
</feature>
<organism evidence="5 6">
    <name type="scientific">Piromyces finnis</name>
    <dbReference type="NCBI Taxonomy" id="1754191"/>
    <lineage>
        <taxon>Eukaryota</taxon>
        <taxon>Fungi</taxon>
        <taxon>Fungi incertae sedis</taxon>
        <taxon>Chytridiomycota</taxon>
        <taxon>Chytridiomycota incertae sedis</taxon>
        <taxon>Neocallimastigomycetes</taxon>
        <taxon>Neocallimastigales</taxon>
        <taxon>Neocallimastigaceae</taxon>
        <taxon>Piromyces</taxon>
    </lineage>
</organism>
<dbReference type="AlphaFoldDB" id="A0A1Y1UYA6"/>
<dbReference type="EMBL" id="MCFH01000053">
    <property type="protein sequence ID" value="ORX43404.1"/>
    <property type="molecule type" value="Genomic_DNA"/>
</dbReference>
<evidence type="ECO:0000256" key="1">
    <source>
        <dbReference type="ARBA" id="ARBA00004123"/>
    </source>
</evidence>
<dbReference type="GO" id="GO:0000445">
    <property type="term" value="C:THO complex part of transcription export complex"/>
    <property type="evidence" value="ECO:0007669"/>
    <property type="project" value="TreeGrafter"/>
</dbReference>
<gene>
    <name evidence="5" type="ORF">BCR36DRAFT_586685</name>
</gene>
<comment type="similarity">
    <text evidence="2">Belongs to the THOC5 family.</text>
</comment>
<dbReference type="Pfam" id="PF09766">
    <property type="entry name" value="FmiP_Thoc5"/>
    <property type="match status" value="1"/>
</dbReference>
<protein>
    <recommendedName>
        <fullName evidence="7">THO complex subunit 5</fullName>
    </recommendedName>
</protein>
<accession>A0A1Y1UYA6</accession>
<comment type="subcellular location">
    <subcellularLocation>
        <location evidence="1">Nucleus</location>
    </subcellularLocation>
</comment>
<dbReference type="GO" id="GO:0006406">
    <property type="term" value="P:mRNA export from nucleus"/>
    <property type="evidence" value="ECO:0007669"/>
    <property type="project" value="TreeGrafter"/>
</dbReference>
<dbReference type="InterPro" id="IPR019163">
    <property type="entry name" value="THO_Thoc5"/>
</dbReference>
<evidence type="ECO:0000313" key="6">
    <source>
        <dbReference type="Proteomes" id="UP000193719"/>
    </source>
</evidence>
<dbReference type="OrthoDB" id="20582at2759"/>